<feature type="repeat" description="ANK" evidence="3">
    <location>
        <begin position="212"/>
        <end position="244"/>
    </location>
</feature>
<dbReference type="PROSITE" id="PS50088">
    <property type="entry name" value="ANK_REPEAT"/>
    <property type="match status" value="3"/>
</dbReference>
<dbReference type="InterPro" id="IPR036770">
    <property type="entry name" value="Ankyrin_rpt-contain_sf"/>
</dbReference>
<evidence type="ECO:0000256" key="2">
    <source>
        <dbReference type="ARBA" id="ARBA00023043"/>
    </source>
</evidence>
<dbReference type="SUPFAM" id="SSF48403">
    <property type="entry name" value="Ankyrin repeat"/>
    <property type="match status" value="1"/>
</dbReference>
<dbReference type="SMART" id="SM00248">
    <property type="entry name" value="ANK"/>
    <property type="match status" value="6"/>
</dbReference>
<dbReference type="PROSITE" id="PS50297">
    <property type="entry name" value="ANK_REP_REGION"/>
    <property type="match status" value="3"/>
</dbReference>
<dbReference type="PANTHER" id="PTHR24173:SF74">
    <property type="entry name" value="ANKYRIN REPEAT DOMAIN-CONTAINING PROTEIN 16"/>
    <property type="match status" value="1"/>
</dbReference>
<dbReference type="InterPro" id="IPR002110">
    <property type="entry name" value="Ankyrin_rpt"/>
</dbReference>
<feature type="region of interest" description="Disordered" evidence="4">
    <location>
        <begin position="314"/>
        <end position="341"/>
    </location>
</feature>
<feature type="repeat" description="ANK" evidence="3">
    <location>
        <begin position="245"/>
        <end position="277"/>
    </location>
</feature>
<reference evidence="5" key="1">
    <citation type="submission" date="2021-01" db="EMBL/GenBank/DDBJ databases">
        <authorList>
            <consortium name="Aspergillus puulaauensis MK2 genome sequencing consortium"/>
            <person name="Kazuki M."/>
            <person name="Futagami T."/>
        </authorList>
    </citation>
    <scope>NUCLEOTIDE SEQUENCE</scope>
    <source>
        <strain evidence="5">MK2</strain>
    </source>
</reference>
<evidence type="ECO:0000256" key="3">
    <source>
        <dbReference type="PROSITE-ProRule" id="PRU00023"/>
    </source>
</evidence>
<dbReference type="Gene3D" id="1.25.40.20">
    <property type="entry name" value="Ankyrin repeat-containing domain"/>
    <property type="match status" value="2"/>
</dbReference>
<feature type="region of interest" description="Disordered" evidence="4">
    <location>
        <begin position="1"/>
        <end position="45"/>
    </location>
</feature>
<dbReference type="OrthoDB" id="366390at2759"/>
<keyword evidence="2 3" id="KW-0040">ANK repeat</keyword>
<protein>
    <recommendedName>
        <fullName evidence="7">Ankyrin repeat-containing domain protein</fullName>
    </recommendedName>
</protein>
<organism evidence="5 6">
    <name type="scientific">Aspergillus puulaauensis</name>
    <dbReference type="NCBI Taxonomy" id="1220207"/>
    <lineage>
        <taxon>Eukaryota</taxon>
        <taxon>Fungi</taxon>
        <taxon>Dikarya</taxon>
        <taxon>Ascomycota</taxon>
        <taxon>Pezizomycotina</taxon>
        <taxon>Eurotiomycetes</taxon>
        <taxon>Eurotiomycetidae</taxon>
        <taxon>Eurotiales</taxon>
        <taxon>Aspergillaceae</taxon>
        <taxon>Aspergillus</taxon>
    </lineage>
</organism>
<dbReference type="Pfam" id="PF12796">
    <property type="entry name" value="Ank_2"/>
    <property type="match status" value="2"/>
</dbReference>
<dbReference type="AlphaFoldDB" id="A0A7R7XD71"/>
<keyword evidence="6" id="KW-1185">Reference proteome</keyword>
<dbReference type="PANTHER" id="PTHR24173">
    <property type="entry name" value="ANKYRIN REPEAT CONTAINING"/>
    <property type="match status" value="1"/>
</dbReference>
<dbReference type="Proteomes" id="UP000654913">
    <property type="component" value="Chromosome 1"/>
</dbReference>
<feature type="repeat" description="ANK" evidence="3">
    <location>
        <begin position="179"/>
        <end position="211"/>
    </location>
</feature>
<keyword evidence="1" id="KW-0677">Repeat</keyword>
<proteinExistence type="predicted"/>
<evidence type="ECO:0000256" key="4">
    <source>
        <dbReference type="SAM" id="MobiDB-lite"/>
    </source>
</evidence>
<sequence>MRNHATTAMLVEEDSNNRPEPESSPESDPDKGPSANNEYENKIENENKEVQQLLIQIRKDEHLLQEAGAKHGDVDVAEKLLAEGATLDCQSSNDADRTPLHKACATGTVGMIRFLALQGHSKGGQVVNMEDSNGATPLHLVAGRDWVEMEGGEEGEEDGVSAARELLLHGASMGRQDGAGRTALHIGAMAGNAKIAKCLMGMHADVDTGDAFGKRALHLCFYGGSVEMVHGLLRHGAFIDARDFRGRTALHEACRHGWTEGVEALLCHGPDISLQDYDWLTGAQLARAAGADDIVELLEGRVETRPSYHRVRPIETSQHTAEAPEASASASATDARPQSQGSIWAGVSRDNGDGFMLASYNKHDISFAAKIESICPCVHEGKDMHELQIKLNFMRPYSMDHRIRYAKIDAMLGPGSTGDAPNIRGIMPQADRVEVSEQEVSSGQKFTLGAAGGGGPSNLNISLEGSKNKTSTFKGVRIIHGAIQDSTHASWRLYEEPGSRSGLPEIVRLLLIVHCNADFKVQLGLSVTACHFLTFGIPRTLRAPAGLSYTVPKLSVIAAYEQESRLKQVLDVADRAATVVEEAKRLQDMFTQAMRGHEKRGLIMEAGSKENHLQEWTDILDGSKLSDFRALQGKLLEIDESPRRTRRIRRIRSRERRSWDEPIREDMRYLRRPARASSFSETDDERVRIERPYRGMYSRRRRDYYDDEGYGGDPYTRPRNALQSFSAVGPGYHVSRLA</sequence>
<evidence type="ECO:0000256" key="1">
    <source>
        <dbReference type="ARBA" id="ARBA00022737"/>
    </source>
</evidence>
<accession>A0A7R7XD71</accession>
<name>A0A7R7XD71_9EURO</name>
<reference evidence="5" key="2">
    <citation type="submission" date="2021-02" db="EMBL/GenBank/DDBJ databases">
        <title>Aspergillus puulaauensis MK2 genome sequence.</title>
        <authorList>
            <person name="Futagami T."/>
            <person name="Mori K."/>
            <person name="Kadooka C."/>
            <person name="Tanaka T."/>
        </authorList>
    </citation>
    <scope>NUCLEOTIDE SEQUENCE</scope>
    <source>
        <strain evidence="5">MK2</strain>
    </source>
</reference>
<gene>
    <name evidence="5" type="ORF">APUU_11923A</name>
</gene>
<dbReference type="EMBL" id="AP024443">
    <property type="protein sequence ID" value="BCS19095.1"/>
    <property type="molecule type" value="Genomic_DNA"/>
</dbReference>
<dbReference type="KEGG" id="apuu:APUU_11923A"/>
<evidence type="ECO:0008006" key="7">
    <source>
        <dbReference type="Google" id="ProtNLM"/>
    </source>
</evidence>
<feature type="compositionally biased region" description="Low complexity" evidence="4">
    <location>
        <begin position="321"/>
        <end position="332"/>
    </location>
</feature>
<dbReference type="Pfam" id="PF00023">
    <property type="entry name" value="Ank"/>
    <property type="match status" value="1"/>
</dbReference>
<dbReference type="RefSeq" id="XP_041551289.1">
    <property type="nucleotide sequence ID" value="XM_041698067.1"/>
</dbReference>
<evidence type="ECO:0000313" key="5">
    <source>
        <dbReference type="EMBL" id="BCS19095.1"/>
    </source>
</evidence>
<dbReference type="GeneID" id="64969100"/>
<evidence type="ECO:0000313" key="6">
    <source>
        <dbReference type="Proteomes" id="UP000654913"/>
    </source>
</evidence>